<name>A0A2N7WEJ6_9BURK</name>
<evidence type="ECO:0000313" key="1">
    <source>
        <dbReference type="EMBL" id="PMS27866.1"/>
    </source>
</evidence>
<gene>
    <name evidence="1" type="ORF">C0Z19_03100</name>
</gene>
<sequence length="698" mass="76482">MPAPVPAARREQLLEDYLTATRRPLDLGRALAAIKLRCAAEVFCEKNEWARFAPRLPKTGAARRRFEELTAVPADELVADVQAHPQHYTRTLLTDLAQYHLLNALNIDIELYKQGIHKAGLYEGLHSVAGRVTTVTASGLTAGVSMIPGTDHALKAAQKAVRILAHELPANIVNPALTGRLRSITDVKEAFKRVGGQPVVAPQIERSPDMGAIVRSLRTQRRELTHATIQFREAALTEAGGGEAMGPMVDAFLALHDTADRQYRRRIGLNRTQTYSKGWGMAVNGVAAAGAVVTSTVPVVGQIAGPAILAATVPMQWGAGYLDERRNKHRYNLRANTKWGDFLTEGAARIHFRDLTTEHVSEAALRRSFTTQPEVQIAAVREVYEDALGEWVQQHAELERKVGAMESSGTTPVRALMPHRTQLAQLTEQIELAKQHAADFESFDPARWAAIPGDSLIGRCLDDLKQLEKANRRARLRKPGESAQIVQRYVQAFHAGVSTGSALPIVDALTATDSSYITDAQGHQTHHLRPPDEAGALTAGIGGGAVFTAATGEVRMTKADNKKLLSQTYVSHLQTRLHEARWVFQAGDKRVDLRTTAGYRKHVHSTWDELRLLGRAVGHGLVSGPVGLANLVRAKWWPRGELRLAKRQLRDSLDALEQAGLPRNPPPDGRRANTLSAMKDELYDYAAVRRHLGVDAAA</sequence>
<comment type="caution">
    <text evidence="1">The sequence shown here is derived from an EMBL/GenBank/DDBJ whole genome shotgun (WGS) entry which is preliminary data.</text>
</comment>
<evidence type="ECO:0000313" key="2">
    <source>
        <dbReference type="Proteomes" id="UP000235347"/>
    </source>
</evidence>
<dbReference type="Proteomes" id="UP000235347">
    <property type="component" value="Unassembled WGS sequence"/>
</dbReference>
<dbReference type="AlphaFoldDB" id="A0A2N7WEJ6"/>
<organism evidence="1 2">
    <name type="scientific">Trinickia soli</name>
    <dbReference type="NCBI Taxonomy" id="380675"/>
    <lineage>
        <taxon>Bacteria</taxon>
        <taxon>Pseudomonadati</taxon>
        <taxon>Pseudomonadota</taxon>
        <taxon>Betaproteobacteria</taxon>
        <taxon>Burkholderiales</taxon>
        <taxon>Burkholderiaceae</taxon>
        <taxon>Trinickia</taxon>
    </lineage>
</organism>
<protein>
    <submittedName>
        <fullName evidence="1">Uncharacterized protein</fullName>
    </submittedName>
</protein>
<accession>A0A2N7WEJ6</accession>
<keyword evidence="2" id="KW-1185">Reference proteome</keyword>
<dbReference type="EMBL" id="PNYB01000002">
    <property type="protein sequence ID" value="PMS27866.1"/>
    <property type="molecule type" value="Genomic_DNA"/>
</dbReference>
<reference evidence="1 2" key="1">
    <citation type="submission" date="2018-01" db="EMBL/GenBank/DDBJ databases">
        <title>Whole genome analyses suggest that Burkholderia sensu lato contains two further novel genera in the rhizoxinica-symbiotica group Mycetohabitans gen. nov., and Trinickia gen. nov.: implications for the evolution of diazotrophy and nodulation in the Burkholderiaceae.</title>
        <authorList>
            <person name="Estrada-de los Santos P."/>
            <person name="Palmer M."/>
            <person name="Chavez-Ramirez B."/>
            <person name="Beukes C."/>
            <person name="Steenkamp E.T."/>
            <person name="Hirsch A.M."/>
            <person name="Manyaka P."/>
            <person name="Maluk M."/>
            <person name="Lafos M."/>
            <person name="Crook M."/>
            <person name="Gross E."/>
            <person name="Simon M.F."/>
            <person name="Bueno dos Reis Junior F."/>
            <person name="Poole P.S."/>
            <person name="Venter S.N."/>
            <person name="James E.K."/>
        </authorList>
    </citation>
    <scope>NUCLEOTIDE SEQUENCE [LARGE SCALE GENOMIC DNA]</scope>
    <source>
        <strain evidence="1 2">GP25-8</strain>
    </source>
</reference>
<proteinExistence type="predicted"/>